<dbReference type="PANTHER" id="PTHR10192">
    <property type="entry name" value="MOLYBDOPTERIN BIOSYNTHESIS PROTEIN"/>
    <property type="match status" value="1"/>
</dbReference>
<organism evidence="6 7">
    <name type="scientific">Beijerinckia indica subsp. indica (strain ATCC 9039 / DSM 1715 / NCIMB 8712)</name>
    <dbReference type="NCBI Taxonomy" id="395963"/>
    <lineage>
        <taxon>Bacteria</taxon>
        <taxon>Pseudomonadati</taxon>
        <taxon>Pseudomonadota</taxon>
        <taxon>Alphaproteobacteria</taxon>
        <taxon>Hyphomicrobiales</taxon>
        <taxon>Beijerinckiaceae</taxon>
        <taxon>Beijerinckia</taxon>
    </lineage>
</organism>
<dbReference type="HOGENOM" id="CLU_010186_7_0_5"/>
<dbReference type="Gene3D" id="2.170.190.11">
    <property type="entry name" value="Molybdopterin biosynthesis moea protein, domain 3"/>
    <property type="match status" value="1"/>
</dbReference>
<comment type="pathway">
    <text evidence="4">Cofactor biosynthesis; molybdopterin biosynthesis.</text>
</comment>
<dbReference type="CDD" id="cd00887">
    <property type="entry name" value="MoeA"/>
    <property type="match status" value="1"/>
</dbReference>
<dbReference type="GO" id="GO:0046872">
    <property type="term" value="F:metal ion binding"/>
    <property type="evidence" value="ECO:0007669"/>
    <property type="project" value="UniProtKB-UniRule"/>
</dbReference>
<evidence type="ECO:0000313" key="7">
    <source>
        <dbReference type="Proteomes" id="UP000001695"/>
    </source>
</evidence>
<proteinExistence type="inferred from homology"/>
<dbReference type="UniPathway" id="UPA00344"/>
<keyword evidence="7" id="KW-1185">Reference proteome</keyword>
<dbReference type="Gene3D" id="3.90.105.10">
    <property type="entry name" value="Molybdopterin biosynthesis moea protein, domain 2"/>
    <property type="match status" value="1"/>
</dbReference>
<comment type="similarity">
    <text evidence="2 4">Belongs to the MoeA family.</text>
</comment>
<dbReference type="InterPro" id="IPR038987">
    <property type="entry name" value="MoeA-like"/>
</dbReference>
<dbReference type="OrthoDB" id="9804758at2"/>
<comment type="cofactor">
    <cofactor evidence="4">
        <name>Mg(2+)</name>
        <dbReference type="ChEBI" id="CHEBI:18420"/>
    </cofactor>
</comment>
<keyword evidence="4" id="KW-0479">Metal-binding</keyword>
<dbReference type="SMART" id="SM00852">
    <property type="entry name" value="MoCF_biosynth"/>
    <property type="match status" value="1"/>
</dbReference>
<reference evidence="6 7" key="2">
    <citation type="journal article" date="2010" name="J. Bacteriol.">
        <title>Complete genome sequence of Beijerinckia indica subsp. indica.</title>
        <authorList>
            <person name="Tamas I."/>
            <person name="Dedysh S.N."/>
            <person name="Liesack W."/>
            <person name="Stott M.B."/>
            <person name="Alam M."/>
            <person name="Murrell J.C."/>
            <person name="Dunfield P.F."/>
        </authorList>
    </citation>
    <scope>NUCLEOTIDE SEQUENCE [LARGE SCALE GENOMIC DNA]</scope>
    <source>
        <strain evidence="7">ATCC 9039 / DSM 1715 / NCIMB 8712</strain>
    </source>
</reference>
<dbReference type="InterPro" id="IPR036688">
    <property type="entry name" value="MoeA_C_domain_IV_sf"/>
</dbReference>
<dbReference type="InterPro" id="IPR001453">
    <property type="entry name" value="MoaB/Mog_dom"/>
</dbReference>
<dbReference type="eggNOG" id="COG0303">
    <property type="taxonomic scope" value="Bacteria"/>
</dbReference>
<gene>
    <name evidence="6" type="ordered locus">Bind_0992</name>
</gene>
<sequence>MTTSCFTNAVSFQEALQLVLSLADRRVRAETVPLAQCVGRIIETDIVATEHRPAMNLSAMDGYAVRHNDLAPGCVLPLVGESAAGDPAGLLREHTVCRILTGAPLPEGADTVIPQEDVLIAPEGIIIPSLPPLGAHIRRMGEEFARGDRLVEAGSRLDWRHVAILASQGIALPSVRRKIHISILANGKELVAPDAGAQPRTGQIFDSNSPMLAALLESLGVNTSTHIVATDTPDVLKSVLQQACAISDIVVTTGGISVGDTDHVHAMLRDLGADVLFRGVAIKPGKPLTVSTLGKTIIFGLPGNPTAAVVGVYMLLLPLIRQLYGQKEISRCSGILDFEPRIRRDLTQFIFVDMVQDRHEMRIRPVKSVGAADIMTLLRAKGLLQLDPDSANVTLGRTAEVILF</sequence>
<comment type="catalytic activity">
    <reaction evidence="3">
        <text>adenylyl-molybdopterin + molybdate = Mo-molybdopterin + AMP + H(+)</text>
        <dbReference type="Rhea" id="RHEA:35047"/>
        <dbReference type="ChEBI" id="CHEBI:15378"/>
        <dbReference type="ChEBI" id="CHEBI:36264"/>
        <dbReference type="ChEBI" id="CHEBI:62727"/>
        <dbReference type="ChEBI" id="CHEBI:71302"/>
        <dbReference type="ChEBI" id="CHEBI:456215"/>
        <dbReference type="EC" id="2.10.1.1"/>
    </reaction>
</comment>
<dbReference type="SUPFAM" id="SSF63882">
    <property type="entry name" value="MoeA N-terminal region -like"/>
    <property type="match status" value="1"/>
</dbReference>
<keyword evidence="4" id="KW-0501">Molybdenum cofactor biosynthesis</keyword>
<dbReference type="PANTHER" id="PTHR10192:SF5">
    <property type="entry name" value="GEPHYRIN"/>
    <property type="match status" value="1"/>
</dbReference>
<dbReference type="EC" id="2.10.1.1" evidence="4"/>
<dbReference type="SUPFAM" id="SSF63867">
    <property type="entry name" value="MoeA C-terminal domain-like"/>
    <property type="match status" value="1"/>
</dbReference>
<dbReference type="Pfam" id="PF00994">
    <property type="entry name" value="MoCF_biosynth"/>
    <property type="match status" value="1"/>
</dbReference>
<dbReference type="AlphaFoldDB" id="B2II53"/>
<protein>
    <recommendedName>
        <fullName evidence="4">Molybdopterin molybdenumtransferase</fullName>
        <ecNumber evidence="4">2.10.1.1</ecNumber>
    </recommendedName>
</protein>
<dbReference type="EMBL" id="CP001016">
    <property type="protein sequence ID" value="ACB94636.1"/>
    <property type="molecule type" value="Genomic_DNA"/>
</dbReference>
<evidence type="ECO:0000256" key="4">
    <source>
        <dbReference type="RuleBase" id="RU365090"/>
    </source>
</evidence>
<keyword evidence="4" id="KW-0808">Transferase</keyword>
<dbReference type="STRING" id="395963.Bind_0992"/>
<dbReference type="InterPro" id="IPR036425">
    <property type="entry name" value="MoaB/Mog-like_dom_sf"/>
</dbReference>
<dbReference type="InterPro" id="IPR005110">
    <property type="entry name" value="MoeA_linker/N"/>
</dbReference>
<keyword evidence="4" id="KW-0500">Molybdenum</keyword>
<evidence type="ECO:0000259" key="5">
    <source>
        <dbReference type="SMART" id="SM00852"/>
    </source>
</evidence>
<dbReference type="InterPro" id="IPR036135">
    <property type="entry name" value="MoeA_linker/N_sf"/>
</dbReference>
<reference evidence="7" key="1">
    <citation type="submission" date="2008-03" db="EMBL/GenBank/DDBJ databases">
        <title>Complete sequence of chromosome of Beijerinckia indica subsp. indica ATCC 9039.</title>
        <authorList>
            <consortium name="US DOE Joint Genome Institute"/>
            <person name="Copeland A."/>
            <person name="Lucas S."/>
            <person name="Lapidus A."/>
            <person name="Glavina del Rio T."/>
            <person name="Dalin E."/>
            <person name="Tice H."/>
            <person name="Bruce D."/>
            <person name="Goodwin L."/>
            <person name="Pitluck S."/>
            <person name="LaButti K."/>
            <person name="Schmutz J."/>
            <person name="Larimer F."/>
            <person name="Land M."/>
            <person name="Hauser L."/>
            <person name="Kyrpides N."/>
            <person name="Mikhailova N."/>
            <person name="Dunfield P.F."/>
            <person name="Dedysh S.N."/>
            <person name="Liesack W."/>
            <person name="Saw J.H."/>
            <person name="Alam M."/>
            <person name="Chen Y."/>
            <person name="Murrell J.C."/>
            <person name="Richardson P."/>
        </authorList>
    </citation>
    <scope>NUCLEOTIDE SEQUENCE [LARGE SCALE GENOMIC DNA]</scope>
    <source>
        <strain evidence="7">ATCC 9039 / DSM 1715 / NCIMB 8712</strain>
    </source>
</reference>
<dbReference type="NCBIfam" id="TIGR00177">
    <property type="entry name" value="molyb_syn"/>
    <property type="match status" value="1"/>
</dbReference>
<dbReference type="GO" id="GO:0061599">
    <property type="term" value="F:molybdopterin molybdotransferase activity"/>
    <property type="evidence" value="ECO:0007669"/>
    <property type="project" value="UniProtKB-UniRule"/>
</dbReference>
<dbReference type="Gene3D" id="2.40.340.10">
    <property type="entry name" value="MoeA, C-terminal, domain IV"/>
    <property type="match status" value="1"/>
</dbReference>
<dbReference type="Gene3D" id="3.40.980.10">
    <property type="entry name" value="MoaB/Mog-like domain"/>
    <property type="match status" value="1"/>
</dbReference>
<feature type="domain" description="MoaB/Mog" evidence="5">
    <location>
        <begin position="182"/>
        <end position="322"/>
    </location>
</feature>
<dbReference type="SUPFAM" id="SSF53218">
    <property type="entry name" value="Molybdenum cofactor biosynthesis proteins"/>
    <property type="match status" value="1"/>
</dbReference>
<evidence type="ECO:0000256" key="2">
    <source>
        <dbReference type="ARBA" id="ARBA00010763"/>
    </source>
</evidence>
<dbReference type="GO" id="GO:0005829">
    <property type="term" value="C:cytosol"/>
    <property type="evidence" value="ECO:0007669"/>
    <property type="project" value="TreeGrafter"/>
</dbReference>
<name>B2II53_BEII9</name>
<dbReference type="RefSeq" id="WP_012383993.1">
    <property type="nucleotide sequence ID" value="NC_010581.1"/>
</dbReference>
<dbReference type="KEGG" id="bid:Bind_0992"/>
<dbReference type="Pfam" id="PF03453">
    <property type="entry name" value="MoeA_N"/>
    <property type="match status" value="1"/>
</dbReference>
<dbReference type="Proteomes" id="UP000001695">
    <property type="component" value="Chromosome"/>
</dbReference>
<dbReference type="GO" id="GO:0006777">
    <property type="term" value="P:Mo-molybdopterin cofactor biosynthetic process"/>
    <property type="evidence" value="ECO:0007669"/>
    <property type="project" value="UniProtKB-UniRule"/>
</dbReference>
<accession>B2II53</accession>
<evidence type="ECO:0000256" key="3">
    <source>
        <dbReference type="ARBA" id="ARBA00047317"/>
    </source>
</evidence>
<keyword evidence="4" id="KW-0460">Magnesium</keyword>
<evidence type="ECO:0000256" key="1">
    <source>
        <dbReference type="ARBA" id="ARBA00002901"/>
    </source>
</evidence>
<comment type="function">
    <text evidence="1 4">Catalyzes the insertion of molybdate into adenylated molybdopterin with the concomitant release of AMP.</text>
</comment>
<evidence type="ECO:0000313" key="6">
    <source>
        <dbReference type="EMBL" id="ACB94636.1"/>
    </source>
</evidence>